<feature type="transmembrane region" description="Helical" evidence="1">
    <location>
        <begin position="30"/>
        <end position="53"/>
    </location>
</feature>
<dbReference type="RefSeq" id="WP_286289060.1">
    <property type="nucleotide sequence ID" value="NZ_JASXSZ010000003.1"/>
</dbReference>
<keyword evidence="1" id="KW-0472">Membrane</keyword>
<dbReference type="EMBL" id="JASXSZ010000003">
    <property type="protein sequence ID" value="MDL9980129.1"/>
    <property type="molecule type" value="Genomic_DNA"/>
</dbReference>
<evidence type="ECO:0000313" key="2">
    <source>
        <dbReference type="EMBL" id="MDL9980129.1"/>
    </source>
</evidence>
<evidence type="ECO:0000313" key="3">
    <source>
        <dbReference type="Proteomes" id="UP001235064"/>
    </source>
</evidence>
<dbReference type="Proteomes" id="UP001235064">
    <property type="component" value="Unassembled WGS sequence"/>
</dbReference>
<reference evidence="2 3" key="1">
    <citation type="submission" date="2023-06" db="EMBL/GenBank/DDBJ databases">
        <title>Microbacterium sp. nov., isolated from a waste landfill.</title>
        <authorList>
            <person name="Wen W."/>
        </authorList>
    </citation>
    <scope>NUCLEOTIDE SEQUENCE [LARGE SCALE GENOMIC DNA]</scope>
    <source>
        <strain evidence="2 3">ASV49</strain>
    </source>
</reference>
<organism evidence="2 3">
    <name type="scientific">Microbacterium candidum</name>
    <dbReference type="NCBI Taxonomy" id="3041922"/>
    <lineage>
        <taxon>Bacteria</taxon>
        <taxon>Bacillati</taxon>
        <taxon>Actinomycetota</taxon>
        <taxon>Actinomycetes</taxon>
        <taxon>Micrococcales</taxon>
        <taxon>Microbacteriaceae</taxon>
        <taxon>Microbacterium</taxon>
    </lineage>
</organism>
<name>A0ABT7N0A2_9MICO</name>
<sequence>MRKYVFGTGIIGAVTTGLEMLRQLRDGQPFTWRTALIWASWGITLALAIGAIVDVRREEVAEQAESSN</sequence>
<keyword evidence="1" id="KW-1133">Transmembrane helix</keyword>
<keyword evidence="3" id="KW-1185">Reference proteome</keyword>
<keyword evidence="1" id="KW-0812">Transmembrane</keyword>
<gene>
    <name evidence="2" type="ORF">QSV35_12375</name>
</gene>
<protein>
    <submittedName>
        <fullName evidence="2">Uncharacterized protein</fullName>
    </submittedName>
</protein>
<proteinExistence type="predicted"/>
<comment type="caution">
    <text evidence="2">The sequence shown here is derived from an EMBL/GenBank/DDBJ whole genome shotgun (WGS) entry which is preliminary data.</text>
</comment>
<accession>A0ABT7N0A2</accession>
<evidence type="ECO:0000256" key="1">
    <source>
        <dbReference type="SAM" id="Phobius"/>
    </source>
</evidence>